<dbReference type="GO" id="GO:0070006">
    <property type="term" value="F:metalloaminopeptidase activity"/>
    <property type="evidence" value="ECO:0007669"/>
    <property type="project" value="TreeGrafter"/>
</dbReference>
<keyword evidence="8" id="KW-0479">Metal-binding</keyword>
<dbReference type="GO" id="GO:0008270">
    <property type="term" value="F:zinc ion binding"/>
    <property type="evidence" value="ECO:0007669"/>
    <property type="project" value="InterPro"/>
</dbReference>
<evidence type="ECO:0000256" key="2">
    <source>
        <dbReference type="ARBA" id="ARBA00001947"/>
    </source>
</evidence>
<evidence type="ECO:0000259" key="16">
    <source>
        <dbReference type="Pfam" id="PF11838"/>
    </source>
</evidence>
<evidence type="ECO:0000259" key="15">
    <source>
        <dbReference type="Pfam" id="PF01433"/>
    </source>
</evidence>
<dbReference type="PANTHER" id="PTHR11533:SF174">
    <property type="entry name" value="PUROMYCIN-SENSITIVE AMINOPEPTIDASE-RELATED"/>
    <property type="match status" value="1"/>
</dbReference>
<dbReference type="CDD" id="cd09602">
    <property type="entry name" value="M1_APN"/>
    <property type="match status" value="1"/>
</dbReference>
<feature type="domain" description="Peptidase M1 membrane alanine aminopeptidase" evidence="15">
    <location>
        <begin position="281"/>
        <end position="493"/>
    </location>
</feature>
<keyword evidence="9 18" id="KW-0378">Hydrolase</keyword>
<reference evidence="18 19" key="1">
    <citation type="submission" date="2019-03" db="EMBL/GenBank/DDBJ databases">
        <title>Genome Sequencing and Assembly of Various Microbes Isolated from Partially Reclaimed Soil and Acid Mine Drainage (AMD) Site.</title>
        <authorList>
            <person name="Steinbock B."/>
            <person name="Bechtold R."/>
            <person name="Sevigny J.L."/>
            <person name="Thomas D."/>
            <person name="Cuthill L.R."/>
            <person name="Aveiro Johannsen E.J."/>
            <person name="Thomas K."/>
            <person name="Ghosh A."/>
        </authorList>
    </citation>
    <scope>NUCLEOTIDE SEQUENCE [LARGE SCALE GENOMIC DNA]</scope>
    <source>
        <strain evidence="18 19">S-A3</strain>
    </source>
</reference>
<evidence type="ECO:0000256" key="12">
    <source>
        <dbReference type="ARBA" id="ARBA00029811"/>
    </source>
</evidence>
<dbReference type="InterPro" id="IPR045357">
    <property type="entry name" value="Aminopeptidase_N-like_N"/>
</dbReference>
<accession>A0A4R5YF18</accession>
<evidence type="ECO:0000256" key="14">
    <source>
        <dbReference type="SAM" id="MobiDB-lite"/>
    </source>
</evidence>
<sequence length="906" mass="99803">MVSSWGGRAGLRPSLRPPGARRADRPGWFNGTVRNDNLTRRETADRSELVAVESYDVLLDLSSAPDPEADSFRSVTTVRFAAEEGAQTFLDFIGRSVESVTVNGRELDPDDVVEGARIRLPSLEAANEVIVAGRGLYSRSGEGMHRFVDPADGRVYLYTQYEPADARRVFANFEQPDLKASFRFTVLAPDGWQVSSNGVRMAASPAPEAERPGAVRHEFAPTERISTYITTVLAGPYHRVAGEWRHSFEDGSRMSVPLALYCRASLAEHLDAATGARELFDLTRQGLTFFTELFGYPYPFGKYEQAFVPEYNLGAMENPGLVTFTEEYLFPDGATRAQYQGRANTLMHEMSHMWFGDLVTMTWWDDLWLKESFAEFMGAHASVQATDFEEAWIAFADRRKAWAYRQDQLPTTHPVVADIQDLEAARQNFDGITYAKGAAVLKQLVAFVGYGPFVEACRAYFRRHAYGSTTLEDFLAVLEEASGRDVRGWAESWLGTSGVTSLALDLARDDDGTVTFAALLQDPGAGVLRPHRLLLGGYERGPGDVLVRTGTVSVDLPAESSVEVPELVGSTAPLLVVNDEDLTYAKTRLDPLSLTTALSSLSSVEDDMARAQLWSGLWNATRDAELDPGDWVGAVLDHGFAELQTGMFSTAVDHAVEAVERFTPTARRARLRGRLLDAAVRELRRADPGSDRQLALARLTARTARRDGSHAGWLRDLLGGRDALPGLRLGSDLRWALWTALAATGHGEDPVLDAALERERAADRTRTGQVGWARSRAARPLPRAKAEAWDAITGDELSNDLLSATVAGFQLGPAELVEPYRERYFVMLEEVWARRSIGMATRIVQGLYPAGADLEPGHDPAHHPVLARTELWLSNHAGAPAALRRILVEERDHLLRALRAQAAARP</sequence>
<feature type="domain" description="Aminopeptidase N-like N-terminal" evidence="17">
    <location>
        <begin position="147"/>
        <end position="229"/>
    </location>
</feature>
<evidence type="ECO:0000256" key="9">
    <source>
        <dbReference type="ARBA" id="ARBA00022801"/>
    </source>
</evidence>
<dbReference type="Gene3D" id="2.60.40.1730">
    <property type="entry name" value="tricorn interacting facor f3 domain"/>
    <property type="match status" value="1"/>
</dbReference>
<name>A0A4R5YF18_KOCRO</name>
<evidence type="ECO:0000256" key="3">
    <source>
        <dbReference type="ARBA" id="ARBA00010136"/>
    </source>
</evidence>
<dbReference type="SUPFAM" id="SSF55486">
    <property type="entry name" value="Metalloproteases ('zincins'), catalytic domain"/>
    <property type="match status" value="1"/>
</dbReference>
<dbReference type="PANTHER" id="PTHR11533">
    <property type="entry name" value="PROTEASE M1 ZINC METALLOPROTEASE"/>
    <property type="match status" value="1"/>
</dbReference>
<dbReference type="NCBIfam" id="TIGR02412">
    <property type="entry name" value="pepN_strep_liv"/>
    <property type="match status" value="1"/>
</dbReference>
<dbReference type="FunFam" id="2.60.40.1730:FF:000010">
    <property type="entry name" value="Putative aminopeptidase N"/>
    <property type="match status" value="1"/>
</dbReference>
<keyword evidence="7" id="KW-0645">Protease</keyword>
<comment type="cofactor">
    <cofactor evidence="2">
        <name>Zn(2+)</name>
        <dbReference type="ChEBI" id="CHEBI:29105"/>
    </cofactor>
</comment>
<dbReference type="InterPro" id="IPR012778">
    <property type="entry name" value="Pept_M1_aminopeptidase"/>
</dbReference>
<evidence type="ECO:0000256" key="5">
    <source>
        <dbReference type="ARBA" id="ARBA00015611"/>
    </source>
</evidence>
<dbReference type="InterPro" id="IPR027268">
    <property type="entry name" value="Peptidase_M4/M1_CTD_sf"/>
</dbReference>
<keyword evidence="6 18" id="KW-0031">Aminopeptidase</keyword>
<organism evidence="18 19">
    <name type="scientific">Kocuria rosea</name>
    <name type="common">Deinococcus erythromyxa</name>
    <name type="synonym">Micrococcus rubens</name>
    <dbReference type="NCBI Taxonomy" id="1275"/>
    <lineage>
        <taxon>Bacteria</taxon>
        <taxon>Bacillati</taxon>
        <taxon>Actinomycetota</taxon>
        <taxon>Actinomycetes</taxon>
        <taxon>Micrococcales</taxon>
        <taxon>Micrococcaceae</taxon>
        <taxon>Kocuria</taxon>
    </lineage>
</organism>
<evidence type="ECO:0000256" key="13">
    <source>
        <dbReference type="ARBA" id="ARBA00031533"/>
    </source>
</evidence>
<feature type="domain" description="ERAP1-like C-terminal" evidence="16">
    <location>
        <begin position="575"/>
        <end position="894"/>
    </location>
</feature>
<dbReference type="InterPro" id="IPR001930">
    <property type="entry name" value="Peptidase_M1"/>
</dbReference>
<dbReference type="GO" id="GO:0043171">
    <property type="term" value="P:peptide catabolic process"/>
    <property type="evidence" value="ECO:0007669"/>
    <property type="project" value="TreeGrafter"/>
</dbReference>
<dbReference type="SUPFAM" id="SSF63737">
    <property type="entry name" value="Leukotriene A4 hydrolase N-terminal domain"/>
    <property type="match status" value="1"/>
</dbReference>
<dbReference type="InterPro" id="IPR050344">
    <property type="entry name" value="Peptidase_M1_aminopeptidases"/>
</dbReference>
<dbReference type="FunFam" id="1.10.390.10:FF:000004">
    <property type="entry name" value="Aminopeptidase N"/>
    <property type="match status" value="1"/>
</dbReference>
<dbReference type="Gene3D" id="1.10.390.10">
    <property type="entry name" value="Neutral Protease Domain 2"/>
    <property type="match status" value="1"/>
</dbReference>
<protein>
    <recommendedName>
        <fullName evidence="5">Aminopeptidase N</fullName>
        <ecNumber evidence="4">3.4.11.2</ecNumber>
    </recommendedName>
    <alternativeName>
        <fullName evidence="12">Alanine aminopeptidase</fullName>
    </alternativeName>
    <alternativeName>
        <fullName evidence="13">Lysyl aminopeptidase</fullName>
    </alternativeName>
</protein>
<dbReference type="GO" id="GO:0016285">
    <property type="term" value="F:alanyl aminopeptidase activity"/>
    <property type="evidence" value="ECO:0007669"/>
    <property type="project" value="UniProtKB-EC"/>
</dbReference>
<dbReference type="Pfam" id="PF01433">
    <property type="entry name" value="Peptidase_M1"/>
    <property type="match status" value="1"/>
</dbReference>
<evidence type="ECO:0000256" key="6">
    <source>
        <dbReference type="ARBA" id="ARBA00022438"/>
    </source>
</evidence>
<dbReference type="InterPro" id="IPR014782">
    <property type="entry name" value="Peptidase_M1_dom"/>
</dbReference>
<dbReference type="EC" id="3.4.11.2" evidence="4"/>
<dbReference type="Proteomes" id="UP000295163">
    <property type="component" value="Unassembled WGS sequence"/>
</dbReference>
<evidence type="ECO:0000256" key="10">
    <source>
        <dbReference type="ARBA" id="ARBA00022833"/>
    </source>
</evidence>
<evidence type="ECO:0000256" key="1">
    <source>
        <dbReference type="ARBA" id="ARBA00000098"/>
    </source>
</evidence>
<dbReference type="GO" id="GO:0016020">
    <property type="term" value="C:membrane"/>
    <property type="evidence" value="ECO:0007669"/>
    <property type="project" value="TreeGrafter"/>
</dbReference>
<evidence type="ECO:0000256" key="4">
    <source>
        <dbReference type="ARBA" id="ARBA00012564"/>
    </source>
</evidence>
<dbReference type="GO" id="GO:0005737">
    <property type="term" value="C:cytoplasm"/>
    <property type="evidence" value="ECO:0007669"/>
    <property type="project" value="TreeGrafter"/>
</dbReference>
<dbReference type="PRINTS" id="PR00756">
    <property type="entry name" value="ALADIPTASE"/>
</dbReference>
<proteinExistence type="inferred from homology"/>
<dbReference type="AlphaFoldDB" id="A0A4R5YF18"/>
<evidence type="ECO:0000313" key="19">
    <source>
        <dbReference type="Proteomes" id="UP000295163"/>
    </source>
</evidence>
<keyword evidence="11" id="KW-0482">Metalloprotease</keyword>
<dbReference type="GO" id="GO:0042277">
    <property type="term" value="F:peptide binding"/>
    <property type="evidence" value="ECO:0007669"/>
    <property type="project" value="TreeGrafter"/>
</dbReference>
<dbReference type="GO" id="GO:0006508">
    <property type="term" value="P:proteolysis"/>
    <property type="evidence" value="ECO:0007669"/>
    <property type="project" value="UniProtKB-KW"/>
</dbReference>
<keyword evidence="10" id="KW-0862">Zinc</keyword>
<comment type="similarity">
    <text evidence="3">Belongs to the peptidase M1 family.</text>
</comment>
<evidence type="ECO:0000256" key="8">
    <source>
        <dbReference type="ARBA" id="ARBA00022723"/>
    </source>
</evidence>
<comment type="caution">
    <text evidence="18">The sequence shown here is derived from an EMBL/GenBank/DDBJ whole genome shotgun (WGS) entry which is preliminary data.</text>
</comment>
<evidence type="ECO:0000259" key="17">
    <source>
        <dbReference type="Pfam" id="PF17900"/>
    </source>
</evidence>
<dbReference type="GO" id="GO:0005615">
    <property type="term" value="C:extracellular space"/>
    <property type="evidence" value="ECO:0007669"/>
    <property type="project" value="TreeGrafter"/>
</dbReference>
<feature type="region of interest" description="Disordered" evidence="14">
    <location>
        <begin position="1"/>
        <end position="34"/>
    </location>
</feature>
<evidence type="ECO:0000313" key="18">
    <source>
        <dbReference type="EMBL" id="TDL42818.1"/>
    </source>
</evidence>
<dbReference type="EMBL" id="SMZT01000003">
    <property type="protein sequence ID" value="TDL42818.1"/>
    <property type="molecule type" value="Genomic_DNA"/>
</dbReference>
<gene>
    <name evidence="18" type="primary">pepN</name>
    <name evidence="18" type="ORF">E2R59_08245</name>
</gene>
<comment type="catalytic activity">
    <reaction evidence="1">
        <text>Release of an N-terminal amino acid, Xaa-|-Yaa- from a peptide, amide or arylamide. Xaa is preferably Ala, but may be most amino acids including Pro (slow action). When a terminal hydrophobic residue is followed by a prolyl residue, the two may be released as an intact Xaa-Pro dipeptide.</text>
        <dbReference type="EC" id="3.4.11.2"/>
    </reaction>
</comment>
<evidence type="ECO:0000256" key="11">
    <source>
        <dbReference type="ARBA" id="ARBA00023049"/>
    </source>
</evidence>
<dbReference type="Pfam" id="PF17900">
    <property type="entry name" value="Peptidase_M1_N"/>
    <property type="match status" value="1"/>
</dbReference>
<evidence type="ECO:0000256" key="7">
    <source>
        <dbReference type="ARBA" id="ARBA00022670"/>
    </source>
</evidence>
<dbReference type="InterPro" id="IPR024571">
    <property type="entry name" value="ERAP1-like_C_dom"/>
</dbReference>
<dbReference type="InterPro" id="IPR042097">
    <property type="entry name" value="Aminopeptidase_N-like_N_sf"/>
</dbReference>
<dbReference type="Pfam" id="PF11838">
    <property type="entry name" value="ERAP1_C"/>
    <property type="match status" value="1"/>
</dbReference>